<gene>
    <name evidence="2" type="ORF">Q766_09475</name>
</gene>
<feature type="chain" id="PRO_5001992294" evidence="1">
    <location>
        <begin position="21"/>
        <end position="219"/>
    </location>
</feature>
<proteinExistence type="predicted"/>
<sequence length="219" mass="24559">MKKCLGILGFMLFFILQAAAQFPAGTKEGGYTSASEFLSNNPQYKSDFEVIKRTRTDILMWAGNDYKVETKDKQVKTSVIKKELWGVFKKDTLYLNAKPLTGYAWYAKVEVYGKYCFLKPEYPFAKGVQEELGMIVDPDFSANPGSGLGGAIGGGEKAVMRLPLIYNMQTAKKQVLSKTTLLALLEKYPNVKARFEAEPDMKSEATLVKYLITINELEK</sequence>
<reference evidence="2 3" key="1">
    <citation type="submission" date="2013-09" db="EMBL/GenBank/DDBJ databases">
        <authorList>
            <person name="Zeng Z."/>
            <person name="Chen C."/>
        </authorList>
    </citation>
    <scope>NUCLEOTIDE SEQUENCE [LARGE SCALE GENOMIC DNA]</scope>
    <source>
        <strain evidence="2 3">WB 4.1-42</strain>
    </source>
</reference>
<keyword evidence="3" id="KW-1185">Reference proteome</keyword>
<dbReference type="eggNOG" id="ENOG5030XNE">
    <property type="taxonomic scope" value="Bacteria"/>
</dbReference>
<accession>A0A0A2MJN6</accession>
<name>A0A0A2MJN6_9FLAO</name>
<organism evidence="2 3">
    <name type="scientific">Flavobacterium subsaxonicum WB 4.1-42 = DSM 21790</name>
    <dbReference type="NCBI Taxonomy" id="1121898"/>
    <lineage>
        <taxon>Bacteria</taxon>
        <taxon>Pseudomonadati</taxon>
        <taxon>Bacteroidota</taxon>
        <taxon>Flavobacteriia</taxon>
        <taxon>Flavobacteriales</taxon>
        <taxon>Flavobacteriaceae</taxon>
        <taxon>Flavobacterium</taxon>
    </lineage>
</organism>
<evidence type="ECO:0000313" key="3">
    <source>
        <dbReference type="Proteomes" id="UP000030111"/>
    </source>
</evidence>
<dbReference type="InterPro" id="IPR046693">
    <property type="entry name" value="DUF6563"/>
</dbReference>
<comment type="caution">
    <text evidence="2">The sequence shown here is derived from an EMBL/GenBank/DDBJ whole genome shotgun (WGS) entry which is preliminary data.</text>
</comment>
<dbReference type="AlphaFoldDB" id="A0A0A2MJN6"/>
<evidence type="ECO:0000256" key="1">
    <source>
        <dbReference type="SAM" id="SignalP"/>
    </source>
</evidence>
<keyword evidence="1" id="KW-0732">Signal</keyword>
<dbReference type="Pfam" id="PF20201">
    <property type="entry name" value="DUF6563"/>
    <property type="match status" value="1"/>
</dbReference>
<dbReference type="RefSeq" id="WP_026993109.1">
    <property type="nucleotide sequence ID" value="NZ_JRLY01000007.1"/>
</dbReference>
<dbReference type="EMBL" id="JRLY01000007">
    <property type="protein sequence ID" value="KGO92857.1"/>
    <property type="molecule type" value="Genomic_DNA"/>
</dbReference>
<dbReference type="Proteomes" id="UP000030111">
    <property type="component" value="Unassembled WGS sequence"/>
</dbReference>
<dbReference type="STRING" id="1121898.GCA_000422725_02789"/>
<evidence type="ECO:0000313" key="2">
    <source>
        <dbReference type="EMBL" id="KGO92857.1"/>
    </source>
</evidence>
<protein>
    <submittedName>
        <fullName evidence="2">Uncharacterized protein</fullName>
    </submittedName>
</protein>
<feature type="signal peptide" evidence="1">
    <location>
        <begin position="1"/>
        <end position="20"/>
    </location>
</feature>